<keyword evidence="1 3" id="KW-0238">DNA-binding</keyword>
<dbReference type="InterPro" id="IPR010982">
    <property type="entry name" value="Lambda_DNA-bd_dom_sf"/>
</dbReference>
<dbReference type="PATRIC" id="fig|568814.3.peg.1460"/>
<dbReference type="CDD" id="cd00093">
    <property type="entry name" value="HTH_XRE"/>
    <property type="match status" value="1"/>
</dbReference>
<dbReference type="SMART" id="SM00530">
    <property type="entry name" value="HTH_XRE"/>
    <property type="match status" value="1"/>
</dbReference>
<gene>
    <name evidence="3" type="ordered locus">SSUBM407_1422</name>
</gene>
<dbReference type="SUPFAM" id="SSF47413">
    <property type="entry name" value="lambda repressor-like DNA-binding domains"/>
    <property type="match status" value="1"/>
</dbReference>
<organism evidence="3 4">
    <name type="scientific">Streptococcus suis (strain BM407)</name>
    <dbReference type="NCBI Taxonomy" id="568814"/>
    <lineage>
        <taxon>Bacteria</taxon>
        <taxon>Bacillati</taxon>
        <taxon>Bacillota</taxon>
        <taxon>Bacilli</taxon>
        <taxon>Lactobacillales</taxon>
        <taxon>Streptococcaceae</taxon>
        <taxon>Streptococcus</taxon>
    </lineage>
</organism>
<dbReference type="Proteomes" id="UP000009077">
    <property type="component" value="Chromosome"/>
</dbReference>
<dbReference type="GeneID" id="8155240"/>
<evidence type="ECO:0000313" key="3">
    <source>
        <dbReference type="EMBL" id="CAZ56279.1"/>
    </source>
</evidence>
<dbReference type="GO" id="GO:0003677">
    <property type="term" value="F:DNA binding"/>
    <property type="evidence" value="ECO:0007669"/>
    <property type="project" value="UniProtKB-KW"/>
</dbReference>
<proteinExistence type="predicted"/>
<dbReference type="Pfam" id="PF01381">
    <property type="entry name" value="HTH_3"/>
    <property type="match status" value="1"/>
</dbReference>
<accession>A0A0H3N5D4</accession>
<dbReference type="Gene3D" id="1.10.260.40">
    <property type="entry name" value="lambda repressor-like DNA-binding domains"/>
    <property type="match status" value="1"/>
</dbReference>
<evidence type="ECO:0000256" key="1">
    <source>
        <dbReference type="ARBA" id="ARBA00023125"/>
    </source>
</evidence>
<dbReference type="KEGG" id="ssb:SSUBM407_1422"/>
<dbReference type="InterPro" id="IPR001387">
    <property type="entry name" value="Cro/C1-type_HTH"/>
</dbReference>
<sequence length="173" mass="20380">MNKLKTLRKENNLTQEELAKKIGVNLRTLQKWENGESSIRTKNAEKLAKHFGVSVGYLLGYEDKVKKEFYKQLDLYNLDEFRKFRIKLNIELSLLNGILDNDYEKISDKVSYLNNFADKELKRGMENECLEPQELQELFELRNVASYFTSLVETLEQLQYNLKKLLEDTGKDT</sequence>
<dbReference type="RefSeq" id="WP_012027462.1">
    <property type="nucleotide sequence ID" value="NC_012926.1"/>
</dbReference>
<reference evidence="3 4" key="1">
    <citation type="journal article" date="2009" name="PLoS ONE">
        <title>Rapid evolution of virulence and drug resistance in the emerging zoonotic pathogen Streptococcus suis.</title>
        <authorList>
            <person name="Holden M.T.G."/>
            <person name="Hauser H."/>
            <person name="Sanders M."/>
            <person name="Ngo T.H."/>
            <person name="Cherevach I."/>
            <person name="Cronin A."/>
            <person name="Goodhead I."/>
            <person name="Mungall K."/>
            <person name="Quail M.A."/>
            <person name="Price C."/>
            <person name="Rabbinowitsch E."/>
            <person name="Sharp S."/>
            <person name="Croucher N.J."/>
            <person name="Chieu T.B."/>
            <person name="Mai N.T.H."/>
            <person name="Diep T.S."/>
            <person name="Chinh N.T."/>
            <person name="Kehoe M."/>
            <person name="Leigh J.A."/>
            <person name="Ward P.N."/>
            <person name="Dowson C.G."/>
            <person name="Whatmore A.M."/>
            <person name="Chanter N."/>
            <person name="Iversen P."/>
            <person name="Gottschalk M."/>
            <person name="Slater J.D."/>
            <person name="Smith H.E."/>
            <person name="Spratt B.G."/>
            <person name="Xu J."/>
            <person name="Ye C."/>
            <person name="Bentley S."/>
            <person name="Barrell B.G."/>
            <person name="Schultsz C."/>
            <person name="Maskell D.J."/>
            <person name="Parkhill J."/>
        </authorList>
    </citation>
    <scope>NUCLEOTIDE SEQUENCE [LARGE SCALE GENOMIC DNA]</scope>
    <source>
        <strain evidence="3 4">BM407</strain>
    </source>
</reference>
<keyword evidence="4" id="KW-1185">Reference proteome</keyword>
<dbReference type="PANTHER" id="PTHR46558">
    <property type="entry name" value="TRACRIPTIONAL REGULATORY PROTEIN-RELATED-RELATED"/>
    <property type="match status" value="1"/>
</dbReference>
<protein>
    <submittedName>
        <fullName evidence="3">DNA-binding phage protein</fullName>
    </submittedName>
</protein>
<dbReference type="EMBL" id="FM252032">
    <property type="protein sequence ID" value="CAZ56279.1"/>
    <property type="molecule type" value="Genomic_DNA"/>
</dbReference>
<dbReference type="AlphaFoldDB" id="A0A0H3N5D4"/>
<evidence type="ECO:0000259" key="2">
    <source>
        <dbReference type="PROSITE" id="PS50943"/>
    </source>
</evidence>
<feature type="domain" description="HTH cro/C1-type" evidence="2">
    <location>
        <begin position="4"/>
        <end position="58"/>
    </location>
</feature>
<dbReference type="PROSITE" id="PS50943">
    <property type="entry name" value="HTH_CROC1"/>
    <property type="match status" value="1"/>
</dbReference>
<dbReference type="HOGENOM" id="CLU_066192_3_0_9"/>
<evidence type="ECO:0000313" key="4">
    <source>
        <dbReference type="Proteomes" id="UP000009077"/>
    </source>
</evidence>
<name>A0A0H3N5D4_STRS4</name>
<dbReference type="PANTHER" id="PTHR46558:SF11">
    <property type="entry name" value="HTH-TYPE TRANSCRIPTIONAL REGULATOR XRE"/>
    <property type="match status" value="1"/>
</dbReference>